<keyword evidence="1" id="KW-0238">DNA-binding</keyword>
<feature type="domain" description="HTH merR-type" evidence="2">
    <location>
        <begin position="12"/>
        <end position="82"/>
    </location>
</feature>
<reference evidence="3 4" key="1">
    <citation type="submission" date="2017-04" db="EMBL/GenBank/DDBJ databases">
        <authorList>
            <person name="Afonso C.L."/>
            <person name="Miller P.J."/>
            <person name="Scott M.A."/>
            <person name="Spackman E."/>
            <person name="Goraichik I."/>
            <person name="Dimitrov K.M."/>
            <person name="Suarez D.L."/>
            <person name="Swayne D.E."/>
        </authorList>
    </citation>
    <scope>NUCLEOTIDE SEQUENCE [LARGE SCALE GENOMIC DNA]</scope>
    <source>
        <strain evidence="3 4">KR-140</strain>
    </source>
</reference>
<dbReference type="PANTHER" id="PTHR30204">
    <property type="entry name" value="REDOX-CYCLING DRUG-SENSING TRANSCRIPTIONAL ACTIVATOR SOXR"/>
    <property type="match status" value="1"/>
</dbReference>
<dbReference type="SMART" id="SM00422">
    <property type="entry name" value="HTH_MERR"/>
    <property type="match status" value="1"/>
</dbReference>
<dbReference type="Gene3D" id="1.10.1660.10">
    <property type="match status" value="1"/>
</dbReference>
<accession>A0A1W1V7U6</accession>
<protein>
    <submittedName>
        <fullName evidence="3">Transcriptional regulator, MerR family</fullName>
    </submittedName>
</protein>
<dbReference type="CDD" id="cd01107">
    <property type="entry name" value="HTH_BmrR"/>
    <property type="match status" value="1"/>
</dbReference>
<dbReference type="Pfam" id="PF13411">
    <property type="entry name" value="MerR_1"/>
    <property type="match status" value="1"/>
</dbReference>
<dbReference type="PANTHER" id="PTHR30204:SF97">
    <property type="entry name" value="MERR FAMILY REGULATORY PROTEIN"/>
    <property type="match status" value="1"/>
</dbReference>
<name>A0A1W1V7U6_9DEIO</name>
<dbReference type="OrthoDB" id="9773308at2"/>
<dbReference type="Proteomes" id="UP000192582">
    <property type="component" value="Unassembled WGS sequence"/>
</dbReference>
<dbReference type="EMBL" id="FWWU01000009">
    <property type="protein sequence ID" value="SMB89547.1"/>
    <property type="molecule type" value="Genomic_DNA"/>
</dbReference>
<dbReference type="PROSITE" id="PS50937">
    <property type="entry name" value="HTH_MERR_2"/>
    <property type="match status" value="1"/>
</dbReference>
<proteinExistence type="predicted"/>
<gene>
    <name evidence="3" type="ORF">SAMN00790413_00470</name>
</gene>
<dbReference type="InterPro" id="IPR047057">
    <property type="entry name" value="MerR_fam"/>
</dbReference>
<dbReference type="RefSeq" id="WP_084048134.1">
    <property type="nucleotide sequence ID" value="NZ_FWWU01000009.1"/>
</dbReference>
<dbReference type="InterPro" id="IPR009061">
    <property type="entry name" value="DNA-bd_dom_put_sf"/>
</dbReference>
<dbReference type="SUPFAM" id="SSF46955">
    <property type="entry name" value="Putative DNA-binding domain"/>
    <property type="match status" value="1"/>
</dbReference>
<organism evidence="3 4">
    <name type="scientific">Deinococcus hopiensis KR-140</name>
    <dbReference type="NCBI Taxonomy" id="695939"/>
    <lineage>
        <taxon>Bacteria</taxon>
        <taxon>Thermotogati</taxon>
        <taxon>Deinococcota</taxon>
        <taxon>Deinococci</taxon>
        <taxon>Deinococcales</taxon>
        <taxon>Deinococcaceae</taxon>
        <taxon>Deinococcus</taxon>
    </lineage>
</organism>
<sequence length="287" mass="31685">MTNTDTGLTQTGLTIGAFARASRLSLKALRLYGELGLLCPAWVDPATGYRFYRPEQLGTARLIGLLRQLDLPLSEIQTLLDAPAFTRPARLNELWGRTEREHGQRRALAQYLIETLQGENTMTQQFQVQERFVPAVRVVTLTQRVYVARLSDYIGEAGSRLAELAGEQASGPAFVLYHGQVNADSDGPVEVCLPVLGALTVPEDVTVREEPAHAEAFVALTRAQFEFPGILRAYDATNAYAREHGECGLLSPREIYPVAWEGLEADDFAGEVAWPFVPQREERGAAK</sequence>
<keyword evidence="4" id="KW-1185">Reference proteome</keyword>
<dbReference type="STRING" id="695939.SAMN00790413_00470"/>
<dbReference type="AlphaFoldDB" id="A0A1W1V7U6"/>
<dbReference type="GO" id="GO:0003677">
    <property type="term" value="F:DNA binding"/>
    <property type="evidence" value="ECO:0007669"/>
    <property type="project" value="UniProtKB-KW"/>
</dbReference>
<dbReference type="InterPro" id="IPR011256">
    <property type="entry name" value="Reg_factor_effector_dom_sf"/>
</dbReference>
<dbReference type="InterPro" id="IPR000551">
    <property type="entry name" value="MerR-type_HTH_dom"/>
</dbReference>
<evidence type="ECO:0000313" key="4">
    <source>
        <dbReference type="Proteomes" id="UP000192582"/>
    </source>
</evidence>
<evidence type="ECO:0000313" key="3">
    <source>
        <dbReference type="EMBL" id="SMB89547.1"/>
    </source>
</evidence>
<dbReference type="GO" id="GO:0003700">
    <property type="term" value="F:DNA-binding transcription factor activity"/>
    <property type="evidence" value="ECO:0007669"/>
    <property type="project" value="InterPro"/>
</dbReference>
<evidence type="ECO:0000256" key="1">
    <source>
        <dbReference type="ARBA" id="ARBA00023125"/>
    </source>
</evidence>
<dbReference type="Gene3D" id="3.20.80.10">
    <property type="entry name" value="Regulatory factor, effector binding domain"/>
    <property type="match status" value="1"/>
</dbReference>
<evidence type="ECO:0000259" key="2">
    <source>
        <dbReference type="PROSITE" id="PS50937"/>
    </source>
</evidence>